<evidence type="ECO:0000259" key="6">
    <source>
        <dbReference type="Pfam" id="PF04335"/>
    </source>
</evidence>
<evidence type="ECO:0000256" key="5">
    <source>
        <dbReference type="SAM" id="Phobius"/>
    </source>
</evidence>
<evidence type="ECO:0000313" key="8">
    <source>
        <dbReference type="Proteomes" id="UP000468717"/>
    </source>
</evidence>
<dbReference type="Gene3D" id="3.10.450.230">
    <property type="entry name" value="VirB8 protein"/>
    <property type="match status" value="1"/>
</dbReference>
<dbReference type="CDD" id="cd16424">
    <property type="entry name" value="VirB8"/>
    <property type="match status" value="1"/>
</dbReference>
<proteinExistence type="predicted"/>
<dbReference type="GO" id="GO:0016020">
    <property type="term" value="C:membrane"/>
    <property type="evidence" value="ECO:0007669"/>
    <property type="project" value="UniProtKB-SubCell"/>
</dbReference>
<keyword evidence="3 5" id="KW-1133">Transmembrane helix</keyword>
<feature type="domain" description="Bacterial virulence protein VirB8" evidence="6">
    <location>
        <begin position="21"/>
        <end position="226"/>
    </location>
</feature>
<dbReference type="EMBL" id="WFLI01000008">
    <property type="protein sequence ID" value="KAB8065268.1"/>
    <property type="molecule type" value="Genomic_DNA"/>
</dbReference>
<dbReference type="GO" id="GO:0030255">
    <property type="term" value="P:protein secretion by the type IV secretion system"/>
    <property type="evidence" value="ECO:0007669"/>
    <property type="project" value="InterPro"/>
</dbReference>
<keyword evidence="2 5" id="KW-0812">Transmembrane</keyword>
<evidence type="ECO:0000313" key="7">
    <source>
        <dbReference type="EMBL" id="KAB8065268.1"/>
    </source>
</evidence>
<name>A0A6I1IDD8_9BURK</name>
<evidence type="ECO:0000256" key="1">
    <source>
        <dbReference type="ARBA" id="ARBA00004167"/>
    </source>
</evidence>
<protein>
    <recommendedName>
        <fullName evidence="6">Bacterial virulence protein VirB8 domain-containing protein</fullName>
    </recommendedName>
</protein>
<dbReference type="Proteomes" id="UP000468717">
    <property type="component" value="Unassembled WGS sequence"/>
</dbReference>
<evidence type="ECO:0000256" key="4">
    <source>
        <dbReference type="ARBA" id="ARBA00023136"/>
    </source>
</evidence>
<comment type="caution">
    <text evidence="7">The sequence shown here is derived from an EMBL/GenBank/DDBJ whole genome shotgun (WGS) entry which is preliminary data.</text>
</comment>
<feature type="transmembrane region" description="Helical" evidence="5">
    <location>
        <begin position="36"/>
        <end position="59"/>
    </location>
</feature>
<organism evidence="7 8">
    <name type="scientific">Janthinobacterium violaceinigrum</name>
    <dbReference type="NCBI Taxonomy" id="2654252"/>
    <lineage>
        <taxon>Bacteria</taxon>
        <taxon>Pseudomonadati</taxon>
        <taxon>Pseudomonadota</taxon>
        <taxon>Betaproteobacteria</taxon>
        <taxon>Burkholderiales</taxon>
        <taxon>Oxalobacteraceae</taxon>
        <taxon>Janthinobacterium</taxon>
    </lineage>
</organism>
<dbReference type="PIRSF" id="PIRSF003299">
    <property type="entry name" value="VirB8_PtlE"/>
    <property type="match status" value="1"/>
</dbReference>
<evidence type="ECO:0000256" key="2">
    <source>
        <dbReference type="ARBA" id="ARBA00022692"/>
    </source>
</evidence>
<comment type="subcellular location">
    <subcellularLocation>
        <location evidence="1">Membrane</location>
        <topology evidence="1">Single-pass membrane protein</topology>
    </subcellularLocation>
</comment>
<gene>
    <name evidence="7" type="ORF">GCN75_09715</name>
</gene>
<keyword evidence="8" id="KW-1185">Reference proteome</keyword>
<dbReference type="Pfam" id="PF04335">
    <property type="entry name" value="VirB8"/>
    <property type="match status" value="1"/>
</dbReference>
<dbReference type="AlphaFoldDB" id="A0A6I1IDD8"/>
<keyword evidence="4 5" id="KW-0472">Membrane</keyword>
<reference evidence="7 8" key="1">
    <citation type="submission" date="2019-10" db="EMBL/GenBank/DDBJ databases">
        <title>Three novel species isolated from a subtropical stream in China.</title>
        <authorList>
            <person name="Lu H."/>
        </authorList>
    </citation>
    <scope>NUCLEOTIDE SEQUENCE [LARGE SCALE GENOMIC DNA]</scope>
    <source>
        <strain evidence="7 8">FT13W</strain>
    </source>
</reference>
<evidence type="ECO:0000256" key="3">
    <source>
        <dbReference type="ARBA" id="ARBA00022989"/>
    </source>
</evidence>
<dbReference type="SUPFAM" id="SSF54427">
    <property type="entry name" value="NTF2-like"/>
    <property type="match status" value="1"/>
</dbReference>
<dbReference type="InterPro" id="IPR026264">
    <property type="entry name" value="VirB8/PtlE"/>
</dbReference>
<accession>A0A6I1IDD8</accession>
<dbReference type="InterPro" id="IPR007430">
    <property type="entry name" value="VirB8"/>
</dbReference>
<dbReference type="InterPro" id="IPR032710">
    <property type="entry name" value="NTF2-like_dom_sf"/>
</dbReference>
<sequence>MNMFRFKRPVAGEAREVSKLSWEADIVLNERRSRLIAWRVASVSMLLVMLMVISLMLLIPLKQVVPYVVTVDRLTGESSITSSAKDFVASSTLNDKHWIKSFLIARERYSYQLLQHDYDLVKALAGEASWKSYAKLYEGSNARDKVLEANTEILPTVLSITLHGNGMASVRYELRTRNVRTNDEAVLTRHVATLRYRYQAQSAKREFEMIDNPLGFTIDGYQTDPEFMSKDADGGAK</sequence>